<comment type="cofactor">
    <cofactor evidence="1">
        <name>Zn(2+)</name>
        <dbReference type="ChEBI" id="CHEBI:29105"/>
    </cofactor>
</comment>
<dbReference type="PROSITE" id="PS00758">
    <property type="entry name" value="ARGE_DAPE_CPG2_1"/>
    <property type="match status" value="1"/>
</dbReference>
<keyword evidence="3" id="KW-0378">Hydrolase</keyword>
<dbReference type="Pfam" id="PF07687">
    <property type="entry name" value="M20_dimer"/>
    <property type="match status" value="1"/>
</dbReference>
<evidence type="ECO:0000256" key="3">
    <source>
        <dbReference type="ARBA" id="ARBA00022801"/>
    </source>
</evidence>
<dbReference type="InterPro" id="IPR002933">
    <property type="entry name" value="Peptidase_M20"/>
</dbReference>
<protein>
    <submittedName>
        <fullName evidence="6">Unannotated protein</fullName>
    </submittedName>
</protein>
<evidence type="ECO:0000256" key="2">
    <source>
        <dbReference type="ARBA" id="ARBA00022723"/>
    </source>
</evidence>
<accession>A0A6J7UJ37</accession>
<evidence type="ECO:0000256" key="1">
    <source>
        <dbReference type="ARBA" id="ARBA00001947"/>
    </source>
</evidence>
<dbReference type="PANTHER" id="PTHR43808:SF9">
    <property type="entry name" value="BLL0789 PROTEIN"/>
    <property type="match status" value="1"/>
</dbReference>
<dbReference type="Pfam" id="PF01546">
    <property type="entry name" value="Peptidase_M20"/>
    <property type="match status" value="1"/>
</dbReference>
<keyword evidence="4" id="KW-0862">Zinc</keyword>
<dbReference type="PIRSF" id="PIRSF037238">
    <property type="entry name" value="Carboxypeptidase_G2"/>
    <property type="match status" value="1"/>
</dbReference>
<dbReference type="InterPro" id="IPR001261">
    <property type="entry name" value="ArgE/DapE_CS"/>
</dbReference>
<dbReference type="PANTHER" id="PTHR43808">
    <property type="entry name" value="ACETYLORNITHINE DEACETYLASE"/>
    <property type="match status" value="1"/>
</dbReference>
<sequence>MHPFLATAQSMLPQVLSDIEAIVSIESPSRNASQVAKSAAQLESIIQRVAQRASVLVASSVGPHVHVPASGVPRILLLGHHDTVHPMGTLAARPFSNDGKVLRGPGVFDMAAGIVQAIYAMAILEGAGVDTSGIEMLWTSDEEIGSSTSRALIEERAQALAKNGAVLVLEPSADGGALKIARKGTGTFDVRITGRASHAGLEPEKGINALLELAHQVQRISTFGNAELGTTVTPTVASAGTTDNTVPAEAQVLVDARVVVPEEKIRVEKLMSSLVPVVPGANISVTGSLHRPPMHSSMSEELFVLAVESQRAVTGESINGVSVGGGSDGNFTAAIGIRTLDGLGAVGGGAHGETEHVVVESIAPRIALLAELMQRILAQ</sequence>
<dbReference type="InterPro" id="IPR050072">
    <property type="entry name" value="Peptidase_M20A"/>
</dbReference>
<name>A0A6J7UJ37_9ZZZZ</name>
<dbReference type="Gene3D" id="3.40.630.10">
    <property type="entry name" value="Zn peptidases"/>
    <property type="match status" value="1"/>
</dbReference>
<evidence type="ECO:0000259" key="5">
    <source>
        <dbReference type="Pfam" id="PF07687"/>
    </source>
</evidence>
<dbReference type="InterPro" id="IPR017150">
    <property type="entry name" value="Pept_M20_glutamate_carboxypep"/>
</dbReference>
<feature type="domain" description="Peptidase M20 dimerisation" evidence="5">
    <location>
        <begin position="180"/>
        <end position="271"/>
    </location>
</feature>
<proteinExistence type="predicted"/>
<keyword evidence="2" id="KW-0479">Metal-binding</keyword>
<dbReference type="CDD" id="cd03885">
    <property type="entry name" value="M20_CPDG2"/>
    <property type="match status" value="1"/>
</dbReference>
<dbReference type="AlphaFoldDB" id="A0A6J7UJ37"/>
<dbReference type="SUPFAM" id="SSF55031">
    <property type="entry name" value="Bacterial exopeptidase dimerisation domain"/>
    <property type="match status" value="1"/>
</dbReference>
<organism evidence="6">
    <name type="scientific">freshwater metagenome</name>
    <dbReference type="NCBI Taxonomy" id="449393"/>
    <lineage>
        <taxon>unclassified sequences</taxon>
        <taxon>metagenomes</taxon>
        <taxon>ecological metagenomes</taxon>
    </lineage>
</organism>
<dbReference type="InterPro" id="IPR011650">
    <property type="entry name" value="Peptidase_M20_dimer"/>
</dbReference>
<dbReference type="SUPFAM" id="SSF53187">
    <property type="entry name" value="Zn-dependent exopeptidases"/>
    <property type="match status" value="1"/>
</dbReference>
<dbReference type="EMBL" id="CAFBQU010000020">
    <property type="protein sequence ID" value="CAB5065312.1"/>
    <property type="molecule type" value="Genomic_DNA"/>
</dbReference>
<dbReference type="GO" id="GO:0046872">
    <property type="term" value="F:metal ion binding"/>
    <property type="evidence" value="ECO:0007669"/>
    <property type="project" value="UniProtKB-KW"/>
</dbReference>
<dbReference type="Gene3D" id="3.30.70.360">
    <property type="match status" value="1"/>
</dbReference>
<evidence type="ECO:0000256" key="4">
    <source>
        <dbReference type="ARBA" id="ARBA00022833"/>
    </source>
</evidence>
<dbReference type="GO" id="GO:0016787">
    <property type="term" value="F:hydrolase activity"/>
    <property type="evidence" value="ECO:0007669"/>
    <property type="project" value="UniProtKB-KW"/>
</dbReference>
<reference evidence="6" key="1">
    <citation type="submission" date="2020-05" db="EMBL/GenBank/DDBJ databases">
        <authorList>
            <person name="Chiriac C."/>
            <person name="Salcher M."/>
            <person name="Ghai R."/>
            <person name="Kavagutti S V."/>
        </authorList>
    </citation>
    <scope>NUCLEOTIDE SEQUENCE</scope>
</reference>
<dbReference type="InterPro" id="IPR036264">
    <property type="entry name" value="Bact_exopeptidase_dim_dom"/>
</dbReference>
<evidence type="ECO:0000313" key="6">
    <source>
        <dbReference type="EMBL" id="CAB5065312.1"/>
    </source>
</evidence>
<gene>
    <name evidence="6" type="ORF">UFOPK4347_00905</name>
</gene>